<dbReference type="Proteomes" id="UP000203413">
    <property type="component" value="Segment"/>
</dbReference>
<dbReference type="EMBL" id="KJ184318">
    <property type="protein sequence ID" value="AII15879.1"/>
    <property type="molecule type" value="Genomic_DNA"/>
</dbReference>
<evidence type="ECO:0000313" key="2">
    <source>
        <dbReference type="Proteomes" id="UP000203413"/>
    </source>
</evidence>
<protein>
    <submittedName>
        <fullName evidence="1">LEF-4</fullName>
    </submittedName>
</protein>
<dbReference type="RefSeq" id="YP_009051929.1">
    <property type="nucleotide sequence ID" value="NC_024692.1"/>
</dbReference>
<organism evidence="1 2">
    <name type="scientific">Penaeus monodon nudivirus</name>
    <dbReference type="NCBI Taxonomy" id="1529056"/>
    <lineage>
        <taxon>Viruses</taxon>
        <taxon>Viruses incertae sedis</taxon>
        <taxon>Naldaviricetes</taxon>
        <taxon>Lefavirales</taxon>
        <taxon>Nudiviridae</taxon>
        <taxon>Gammanudivirus</taxon>
        <taxon>Gammanudivirus pemonodonis</taxon>
    </lineage>
</organism>
<dbReference type="KEGG" id="vg:20098397"/>
<gene>
    <name evidence="1" type="primary">lef-4</name>
    <name evidence="1" type="ORF">PmNV_091</name>
</gene>
<dbReference type="OrthoDB" id="37871at10239"/>
<reference evidence="1 2" key="1">
    <citation type="journal article" date="2014" name="BMC Genomics">
        <title>The genome and occlusion bodies of marine Penaeus monodon nudivirus (PmNV, also known as MBV and PemoNPV) suggest that it should be assigned to a new nudivirus genus that is distinct from the terrestrial nudiviruses.</title>
        <authorList>
            <person name="Yang Y.T."/>
            <person name="Lee D.Y."/>
            <person name="Wang Y."/>
            <person name="Hu J.M."/>
            <person name="Li W.H."/>
            <person name="Leu J.H."/>
            <person name="Chang G.D."/>
            <person name="Ke H.M."/>
            <person name="Kang S.T."/>
            <person name="Lin S.S."/>
            <person name="Kou G.H."/>
            <person name="Lo C.F."/>
        </authorList>
    </citation>
    <scope>NUCLEOTIDE SEQUENCE [LARGE SCALE GENOMIC DNA]</scope>
    <source>
        <strain evidence="1">Indonesia</strain>
    </source>
</reference>
<sequence length="470" mass="54934">MNNSTTTTTKLLPFREYETSIRLPISETIYQHIYNSMVNEEDKNDIILYFEDDKRISNNKCQYKHINTKKCLMKILYYNDRVYFIPYVRKSSDEYLVALPEVFSVNSIIIRHVIFEGIIQEDFKMRIALEKCTTNKMGLVYSLTAEVEYSQMAFVYYRNSTAVEEAFFNELINRVFIHLEDMDTSTLFKVPDSTTIIDVASRVFKHLNSSYTPSKSEAIVFKYDGFKGKIVMTANGLSYYDSLHNKYTGNCFALNDFRNIFFQVEVLEDNFICLVDILGGYTSNVTTNEMQHIPKPLEVMKFFDWMRDYLFTQYGLSEPYQLELDSVPVQQFKLFLQKPINPEALPVCNHRHDGYIIIESDKLFKCKIPTIDIVFVNGYMEVSDRVGSICNEYYPKYDNDSKKIYEVCQKATGTGYNVLRERFDRSVPSTNEQFEAFEKELKFLRTAISASTDKKLLKLIENMGKSIKIN</sequence>
<evidence type="ECO:0000313" key="1">
    <source>
        <dbReference type="EMBL" id="AII15879.1"/>
    </source>
</evidence>
<dbReference type="GeneID" id="20098397"/>
<keyword evidence="2" id="KW-1185">Reference proteome</keyword>
<proteinExistence type="predicted"/>
<accession>A0A076FES6</accession>
<name>A0A076FES6_9VIRU</name>